<dbReference type="InterPro" id="IPR005181">
    <property type="entry name" value="SASA"/>
</dbReference>
<name>A0A851GHW8_9BACT</name>
<feature type="domain" description="SGNH hydrolase-type esterase" evidence="4">
    <location>
        <begin position="522"/>
        <end position="715"/>
    </location>
</feature>
<protein>
    <recommendedName>
        <fullName evidence="7">SGNH hydrolase-type esterase domain-containing protein</fullName>
    </recommendedName>
</protein>
<feature type="chain" id="PRO_5032772925" description="SGNH hydrolase-type esterase domain-containing protein" evidence="2">
    <location>
        <begin position="18"/>
        <end position="1558"/>
    </location>
</feature>
<dbReference type="Gene3D" id="3.40.50.1110">
    <property type="entry name" value="SGNH hydrolase"/>
    <property type="match status" value="3"/>
</dbReference>
<dbReference type="InterPro" id="IPR013830">
    <property type="entry name" value="SGNH_hydro"/>
</dbReference>
<dbReference type="EMBL" id="JACBAZ010000001">
    <property type="protein sequence ID" value="NWK54727.1"/>
    <property type="molecule type" value="Genomic_DNA"/>
</dbReference>
<gene>
    <name evidence="5" type="ORF">HW115_03845</name>
</gene>
<evidence type="ECO:0000259" key="4">
    <source>
        <dbReference type="Pfam" id="PF13472"/>
    </source>
</evidence>
<keyword evidence="2" id="KW-0732">Signal</keyword>
<dbReference type="SUPFAM" id="SSF52266">
    <property type="entry name" value="SGNH hydrolase"/>
    <property type="match status" value="3"/>
</dbReference>
<dbReference type="RefSeq" id="WP_178931237.1">
    <property type="nucleotide sequence ID" value="NZ_JACBAZ010000001.1"/>
</dbReference>
<evidence type="ECO:0000313" key="5">
    <source>
        <dbReference type="EMBL" id="NWK54727.1"/>
    </source>
</evidence>
<evidence type="ECO:0000313" key="6">
    <source>
        <dbReference type="Proteomes" id="UP000557872"/>
    </source>
</evidence>
<evidence type="ECO:0000256" key="1">
    <source>
        <dbReference type="ARBA" id="ARBA00022801"/>
    </source>
</evidence>
<comment type="caution">
    <text evidence="5">The sequence shown here is derived from an EMBL/GenBank/DDBJ whole genome shotgun (WGS) entry which is preliminary data.</text>
</comment>
<dbReference type="Pfam" id="PF13472">
    <property type="entry name" value="Lipase_GDSL_2"/>
    <property type="match status" value="2"/>
</dbReference>
<dbReference type="PANTHER" id="PTHR30383:SF32">
    <property type="entry name" value="SGNH-HYDROLASE"/>
    <property type="match status" value="1"/>
</dbReference>
<keyword evidence="6" id="KW-1185">Reference proteome</keyword>
<dbReference type="Proteomes" id="UP000557872">
    <property type="component" value="Unassembled WGS sequence"/>
</dbReference>
<evidence type="ECO:0008006" key="7">
    <source>
        <dbReference type="Google" id="ProtNLM"/>
    </source>
</evidence>
<dbReference type="Pfam" id="PF03629">
    <property type="entry name" value="SASA"/>
    <property type="match status" value="1"/>
</dbReference>
<accession>A0A851GHW8</accession>
<sequence length="1558" mass="168455">MKLTVLALLLGASSGMGQNLLTNGSFESAADTSFNGYNYNRTTEVSPWTIDRSSSQWSVARVNQAYCDSAAVQTGPLLGSAGMWLSANGVIQQDVGVSFASSGSGDYTFKVKIGQSSNFTATNQLTMAILDGSGTVLTSRSLTSLSPGDDLVEFSLGYTSSGSENGNVQVRLQSGAGNTNGVFVIDDASLTFEASGSVSNSEQLVEPVVWVGVDTQLGPGGTVKKYWQHRHDQIAERGASKSGVLFVGDSLTDLMCTELSNATGPRVLIDSPHKPTYESVWTSRYKPANYGIAGQVTQNVRWQIANGLYGAGSKPRVISLMIGTNNLHQNALGSGSSPTALTDAENQLDTVAGIKAVVNDLKAWSPGTSILLHSLLPRHLNGSDPVSNSLVENVNADVALWASSQEHVEYVDLYPHFSDGSGGIQTQLYDSDQLHLSTAGYEKWFSVLKPLVDAELPSGPDYLRHLNIPVRRSTIPARPDYQNISGRAGTFGWNTVDTSETWNEAFERSRGTAPTQEAEIVFLGDSVTMAWGSVGGRTQTFSRGSATWAASNYDQYSAVNAGMSGDQTQNLLWRIENGQLDGIGKPKMFVVMIGTNNREGILLGGELVFNPGGAQSSQEIADGVLMVVQRLQALYPQAHIVCQGILRGANHADPERIAVTEANAIVQAAFERDTNPYLHYFDTNDFFIDPSSPNEAYDASMHVGDNVHPNNAGYTAWAAALQPYIDRYVKGDNSAHFNAGVPDVDLSAWQEEVSRGTTAAVTHFAAVPQNAGQSVDLSGISGEASYEFLIRAEDLSQASAILLSEPGASLRVEQWNQSGRMGLTWGGDHQFTPLYGTSVSSPYGGIHHLVLQVHADDSFSHLFLNGELVGVLNRAYTFSSSTALLASVRGEPLGQDGADVVLGFAAYNRLLPRAEIQCHHRAAFCYELPKVEFSVCPQDLQLYPRTSANLDPVNVPVSGEVLEAGYDSVFIRRYRNGVVDGSDVSVPLAYSEGRASFHLSPTILPELAQYRLAVFLRKGTEEVLVHVANNLVAGDVYLLQGQSNAYARSWNGSANENLGPFLRSYGTNPIFQFGESSNEEALRAAYTVADPSWHYAIADEDVDNADDDRSRGHIGQLAARIGARLIEQHQVPVAVISGAHGGKQLSFFQRNDSKASDLKTNYGRLLWKCRQAGVEGTIRGLVFCQGETDDGIIHGKVGGSQTPEGYNAAFASLYDDWQQDFQITHHYAIQIRPKCYDWVVPEDTRLRDYQRRWADEHARFSVFSYNAISGQLDGDFCHYDYLNGYQTMGDQIARAMDRDLYGVTGVSNVDAPNPRKVAFSNDAKSELTVMMLQTGDTLLADAGVAQYFQLEQADGTAIASPSVTGVTVDGHTLLLNLSGPAPANATRLGFKSHKLESSGDHWVTNANGVGMLTFSESIAQSLTPVELWQRDVQGVPPGSDTSTDGDKDGLDELLEHALGQDPAEVSNGLEALPHLTYVEHLGSDYPALQYQRPAGMTHLNYIVQWSDDLVNWSPAAEHLAPEAIVRGGVGEIVTVRSLYSSASLSSRQFLRLLVSERP</sequence>
<keyword evidence="1" id="KW-0378">Hydrolase</keyword>
<proteinExistence type="predicted"/>
<reference evidence="5 6" key="1">
    <citation type="submission" date="2020-07" db="EMBL/GenBank/DDBJ databases">
        <title>Roseicoccus Jingziensis gen. nov., sp. nov., isolated from coastal seawater.</title>
        <authorList>
            <person name="Feng X."/>
        </authorList>
    </citation>
    <scope>NUCLEOTIDE SEQUENCE [LARGE SCALE GENOMIC DNA]</scope>
    <source>
        <strain evidence="5 6">N1E253</strain>
    </source>
</reference>
<evidence type="ECO:0000259" key="3">
    <source>
        <dbReference type="Pfam" id="PF03629"/>
    </source>
</evidence>
<dbReference type="PANTHER" id="PTHR30383">
    <property type="entry name" value="THIOESTERASE 1/PROTEASE 1/LYSOPHOSPHOLIPASE L1"/>
    <property type="match status" value="1"/>
</dbReference>
<dbReference type="GO" id="GO:0004622">
    <property type="term" value="F:phosphatidylcholine lysophospholipase activity"/>
    <property type="evidence" value="ECO:0007669"/>
    <property type="project" value="TreeGrafter"/>
</dbReference>
<organism evidence="5 6">
    <name type="scientific">Oceaniferula marina</name>
    <dbReference type="NCBI Taxonomy" id="2748318"/>
    <lineage>
        <taxon>Bacteria</taxon>
        <taxon>Pseudomonadati</taxon>
        <taxon>Verrucomicrobiota</taxon>
        <taxon>Verrucomicrobiia</taxon>
        <taxon>Verrucomicrobiales</taxon>
        <taxon>Verrucomicrobiaceae</taxon>
        <taxon>Oceaniferula</taxon>
    </lineage>
</organism>
<feature type="domain" description="SGNH hydrolase-type esterase" evidence="4">
    <location>
        <begin position="246"/>
        <end position="442"/>
    </location>
</feature>
<dbReference type="Gene3D" id="2.60.120.260">
    <property type="entry name" value="Galactose-binding domain-like"/>
    <property type="match status" value="1"/>
</dbReference>
<feature type="signal peptide" evidence="2">
    <location>
        <begin position="1"/>
        <end position="17"/>
    </location>
</feature>
<dbReference type="InterPro" id="IPR036514">
    <property type="entry name" value="SGNH_hydro_sf"/>
</dbReference>
<feature type="domain" description="Sialate O-acetylesterase" evidence="3">
    <location>
        <begin position="1034"/>
        <end position="1296"/>
    </location>
</feature>
<dbReference type="InterPro" id="IPR013320">
    <property type="entry name" value="ConA-like_dom_sf"/>
</dbReference>
<evidence type="ECO:0000256" key="2">
    <source>
        <dbReference type="SAM" id="SignalP"/>
    </source>
</evidence>
<dbReference type="InterPro" id="IPR051532">
    <property type="entry name" value="Ester_Hydrolysis_Enzymes"/>
</dbReference>
<dbReference type="SUPFAM" id="SSF49899">
    <property type="entry name" value="Concanavalin A-like lectins/glucanases"/>
    <property type="match status" value="1"/>
</dbReference>